<name>A0A6B0UMY7_IXORI</name>
<accession>A0A6B0UMY7</accession>
<evidence type="ECO:0000313" key="1">
    <source>
        <dbReference type="EMBL" id="MXU90758.1"/>
    </source>
</evidence>
<protein>
    <submittedName>
        <fullName evidence="1">Uncharacterized protein</fullName>
    </submittedName>
</protein>
<reference evidence="1" key="1">
    <citation type="submission" date="2019-12" db="EMBL/GenBank/DDBJ databases">
        <title>An insight into the sialome of adult female Ixodes ricinus ticks feeding for 6 days.</title>
        <authorList>
            <person name="Perner J."/>
            <person name="Ribeiro J.M.C."/>
        </authorList>
    </citation>
    <scope>NUCLEOTIDE SEQUENCE</scope>
    <source>
        <strain evidence="1">Semi-engorged</strain>
        <tissue evidence="1">Salivary glands</tissue>
    </source>
</reference>
<dbReference type="EMBL" id="GIFC01008675">
    <property type="protein sequence ID" value="MXU90758.1"/>
    <property type="molecule type" value="Transcribed_RNA"/>
</dbReference>
<dbReference type="AlphaFoldDB" id="A0A6B0UMY7"/>
<proteinExistence type="predicted"/>
<organism evidence="1">
    <name type="scientific">Ixodes ricinus</name>
    <name type="common">Common tick</name>
    <name type="synonym">Acarus ricinus</name>
    <dbReference type="NCBI Taxonomy" id="34613"/>
    <lineage>
        <taxon>Eukaryota</taxon>
        <taxon>Metazoa</taxon>
        <taxon>Ecdysozoa</taxon>
        <taxon>Arthropoda</taxon>
        <taxon>Chelicerata</taxon>
        <taxon>Arachnida</taxon>
        <taxon>Acari</taxon>
        <taxon>Parasitiformes</taxon>
        <taxon>Ixodida</taxon>
        <taxon>Ixodoidea</taxon>
        <taxon>Ixodidae</taxon>
        <taxon>Ixodinae</taxon>
        <taxon>Ixodes</taxon>
    </lineage>
</organism>
<sequence>MCVVLAVVIFVKAECLLGSEQVLAIAAQQFPFRRDDVVRSGMPRRSQDLRFRGPGTLVNSNGISWVEMWKRPPGMNRLAMLAYLVTRADMGIWQRCSQPPPLKYLGRCWTGFLWSGP</sequence>